<reference evidence="1 2" key="2">
    <citation type="submission" date="2019-05" db="EMBL/GenBank/DDBJ databases">
        <title>Glycomyces buryatensis sp. nov.</title>
        <authorList>
            <person name="Nikitina E."/>
        </authorList>
    </citation>
    <scope>NUCLEOTIDE SEQUENCE [LARGE SCALE GENOMIC DNA]</scope>
    <source>
        <strain evidence="1 2">18</strain>
    </source>
</reference>
<gene>
    <name evidence="1" type="ORF">FAB82_15695</name>
</gene>
<name>A0A4S8Q7M5_9ACTN</name>
<organism evidence="1 2">
    <name type="scientific">Glycomyces buryatensis</name>
    <dbReference type="NCBI Taxonomy" id="2570927"/>
    <lineage>
        <taxon>Bacteria</taxon>
        <taxon>Bacillati</taxon>
        <taxon>Actinomycetota</taxon>
        <taxon>Actinomycetes</taxon>
        <taxon>Glycomycetales</taxon>
        <taxon>Glycomycetaceae</taxon>
        <taxon>Glycomyces</taxon>
    </lineage>
</organism>
<evidence type="ECO:0008006" key="3">
    <source>
        <dbReference type="Google" id="ProtNLM"/>
    </source>
</evidence>
<dbReference type="Gene3D" id="1.10.287.1060">
    <property type="entry name" value="ESAT-6-like"/>
    <property type="match status" value="1"/>
</dbReference>
<dbReference type="EMBL" id="STGY01000057">
    <property type="protein sequence ID" value="THV40140.1"/>
    <property type="molecule type" value="Genomic_DNA"/>
</dbReference>
<reference evidence="2" key="1">
    <citation type="submission" date="2019-04" db="EMBL/GenBank/DDBJ databases">
        <title>Nocardioides xinjiangensis sp. nov.</title>
        <authorList>
            <person name="Liu S."/>
        </authorList>
    </citation>
    <scope>NUCLEOTIDE SEQUENCE [LARGE SCALE GENOMIC DNA]</scope>
    <source>
        <strain evidence="2">18</strain>
    </source>
</reference>
<dbReference type="RefSeq" id="WP_136535485.1">
    <property type="nucleotide sequence ID" value="NZ_STGY01000057.1"/>
</dbReference>
<comment type="caution">
    <text evidence="1">The sequence shown here is derived from an EMBL/GenBank/DDBJ whole genome shotgun (WGS) entry which is preliminary data.</text>
</comment>
<accession>A0A4S8Q7M5</accession>
<dbReference type="OrthoDB" id="5189687at2"/>
<evidence type="ECO:0000313" key="1">
    <source>
        <dbReference type="EMBL" id="THV40140.1"/>
    </source>
</evidence>
<dbReference type="AlphaFoldDB" id="A0A4S8Q7M5"/>
<proteinExistence type="predicted"/>
<evidence type="ECO:0000313" key="2">
    <source>
        <dbReference type="Proteomes" id="UP000308760"/>
    </source>
</evidence>
<sequence>MATSPYELYGNVGALQGLADVQHTYRGRFDGILAQIQGHVSTVQGKWVGAGTAGFASFNTESEGEFTELQAAFQRLATATEDSASNWKGAISRIDGRWGG</sequence>
<dbReference type="InterPro" id="IPR036689">
    <property type="entry name" value="ESAT-6-like_sf"/>
</dbReference>
<keyword evidence="2" id="KW-1185">Reference proteome</keyword>
<dbReference type="SUPFAM" id="SSF140453">
    <property type="entry name" value="EsxAB dimer-like"/>
    <property type="match status" value="1"/>
</dbReference>
<dbReference type="Proteomes" id="UP000308760">
    <property type="component" value="Unassembled WGS sequence"/>
</dbReference>
<protein>
    <recommendedName>
        <fullName evidence="3">WXG100 family type VII secretion target</fullName>
    </recommendedName>
</protein>